<dbReference type="Proteomes" id="UP001234202">
    <property type="component" value="Unassembled WGS sequence"/>
</dbReference>
<protein>
    <submittedName>
        <fullName evidence="1">Uncharacterized protein</fullName>
    </submittedName>
</protein>
<gene>
    <name evidence="1" type="ORF">QFC24_001559</name>
</gene>
<comment type="caution">
    <text evidence="1">The sequence shown here is derived from an EMBL/GenBank/DDBJ whole genome shotgun (WGS) entry which is preliminary data.</text>
</comment>
<sequence length="946" mass="101800">MAPNLFMPKKKPNRPPAATTPAAAGASTGAAAAAAPTLKALGKQRSSPRPDAFATPIGTDPLAQSNASAGTSTPAPTATVNIDFSGRPYQEFDILSLGIPPSIDTGPTSTGEADFNVMRLYQLNPSLPLPPLDVATLTNSHITLSRKNPHEKPAHEVLAAQAEREARRLAREALRKPVQNGPNGEWRVPVIDREGVHQVDQRTGERMWRIVQDPTLVAPETRKDKPADDPGAPAKYKPKFGGRGRGGGGRGRGRGDFHASAKVFARSGNFKDGVESSRNHQELNREKLPLVLECVFPSSSGGEPASQKWVGKHQAVDAESWAALLFESRGAERFIRLKVVDREYKFEPHRVINVPQTSWEAGKLLFDHMEGKNTMSRFAFREPGIDQNASGSGGGGADAGDSALQQMSSSDLASVGNASGNMNTDVKPALRPNPDAFPRMLAPSRGRTLGRAGGGGSLKVKLERGAYEAEVKPSVRASRDFFRDDDDDMPRRGTGIERADDEELDYNEDVADDEEVVALGVDDEVLERETKARLQEEFFRANATAGNLQRERTPESDDEINENVKARREADLNRERKIKRRLKRERLARGEVADDDDDDDDDDDEEDDEEDSLFGSDDESTVVEEKDVKPNVDAIKPPVPTAVAAIEPVRPSHGSPPRSRAGSPSGRRGGGSGRSVSPLTSAGAGHHLVASRALSPQGKRHPSSSRKRKNEESQTAPPEAGRSSSPASNTGGAGALHNFKKSRPNTDAGDRRGTVKDAEQLPIAMDVDAGDDVKPGTPIPGHPTGLPKHKARGKKKKPEAADAAQVGSPAVPRPPVPARQGSPAVQSAARPTAPAVSATPQPVSRDASPAPAPAAAAPPVSYHPTRGPLTQEEYQMAILDTYPDKISEAEFKDLLRGKEKMSVKDIRNHFGKRMKKNQRGILTAKFFSWKLCDGVDGGFTLKKEFK</sequence>
<reference evidence="1" key="1">
    <citation type="submission" date="2023-04" db="EMBL/GenBank/DDBJ databases">
        <title>Draft Genome sequencing of Naganishia species isolated from polar environments using Oxford Nanopore Technology.</title>
        <authorList>
            <person name="Leo P."/>
            <person name="Venkateswaran K."/>
        </authorList>
    </citation>
    <scope>NUCLEOTIDE SEQUENCE</scope>
    <source>
        <strain evidence="1">DBVPG 5303</strain>
    </source>
</reference>
<name>A0ACC2XRC8_9TREE</name>
<keyword evidence="2" id="KW-1185">Reference proteome</keyword>
<organism evidence="1 2">
    <name type="scientific">Naganishia onofrii</name>
    <dbReference type="NCBI Taxonomy" id="1851511"/>
    <lineage>
        <taxon>Eukaryota</taxon>
        <taxon>Fungi</taxon>
        <taxon>Dikarya</taxon>
        <taxon>Basidiomycota</taxon>
        <taxon>Agaricomycotina</taxon>
        <taxon>Tremellomycetes</taxon>
        <taxon>Filobasidiales</taxon>
        <taxon>Filobasidiaceae</taxon>
        <taxon>Naganishia</taxon>
    </lineage>
</organism>
<evidence type="ECO:0000313" key="1">
    <source>
        <dbReference type="EMBL" id="KAJ9126532.1"/>
    </source>
</evidence>
<dbReference type="EMBL" id="JASBWV010000004">
    <property type="protein sequence ID" value="KAJ9126532.1"/>
    <property type="molecule type" value="Genomic_DNA"/>
</dbReference>
<proteinExistence type="predicted"/>
<accession>A0ACC2XRC8</accession>
<evidence type="ECO:0000313" key="2">
    <source>
        <dbReference type="Proteomes" id="UP001234202"/>
    </source>
</evidence>